<proteinExistence type="predicted"/>
<dbReference type="Proteomes" id="UP001597231">
    <property type="component" value="Unassembled WGS sequence"/>
</dbReference>
<accession>A0ABW3TWB3</accession>
<dbReference type="RefSeq" id="WP_381480355.1">
    <property type="nucleotide sequence ID" value="NZ_JBHTLT010000039.1"/>
</dbReference>
<evidence type="ECO:0000313" key="2">
    <source>
        <dbReference type="EMBL" id="MFD1205101.1"/>
    </source>
</evidence>
<evidence type="ECO:0000256" key="1">
    <source>
        <dbReference type="SAM" id="Phobius"/>
    </source>
</evidence>
<feature type="transmembrane region" description="Helical" evidence="1">
    <location>
        <begin position="130"/>
        <end position="152"/>
    </location>
</feature>
<dbReference type="PANTHER" id="PTHR37305">
    <property type="entry name" value="INTEGRAL MEMBRANE PROTEIN-RELATED"/>
    <property type="match status" value="1"/>
</dbReference>
<feature type="transmembrane region" description="Helical" evidence="1">
    <location>
        <begin position="173"/>
        <end position="199"/>
    </location>
</feature>
<gene>
    <name evidence="2" type="ORF">ACFQ38_08295</name>
</gene>
<sequence length="332" mass="37037">MAKLLNLIQNEWMKLWNKKGTWVMVGLMIIFTSGMLFLMKWIDTQRNNWEAQPGDASISVQVDVDDSGWKESAESDLAYTQARLSEEGLSKVERKELEGNAKVLEYRLANSIEPIDEFSREGLIKNPSSISGTVLLLTVIVAAGIVASEFSQGTIKMLLTRPVKRWKILTSKFITVNLFSIFLILVGYVLYIALSMILFKSGAGQELAWNGKEVVEVSVWGKSLYMLLLSFGSVFITASFAFAVGSVFRSSSLAIGLSLFIYFTGSTITMMLSKYEVAKYLLFTHMDLTVYETGMHFIPGISLTFSLAVVAVYIVVFLAISYTTFIKRDVTA</sequence>
<dbReference type="PANTHER" id="PTHR37305:SF1">
    <property type="entry name" value="MEMBRANE PROTEIN"/>
    <property type="match status" value="1"/>
</dbReference>
<feature type="transmembrane region" description="Helical" evidence="1">
    <location>
        <begin position="21"/>
        <end position="42"/>
    </location>
</feature>
<keyword evidence="1" id="KW-0472">Membrane</keyword>
<keyword evidence="1" id="KW-1133">Transmembrane helix</keyword>
<dbReference type="Pfam" id="PF12679">
    <property type="entry name" value="ABC2_membrane_2"/>
    <property type="match status" value="1"/>
</dbReference>
<dbReference type="EMBL" id="JBHTLT010000039">
    <property type="protein sequence ID" value="MFD1205101.1"/>
    <property type="molecule type" value="Genomic_DNA"/>
</dbReference>
<feature type="transmembrane region" description="Helical" evidence="1">
    <location>
        <begin position="295"/>
        <end position="320"/>
    </location>
</feature>
<comment type="caution">
    <text evidence="2">The sequence shown here is derived from an EMBL/GenBank/DDBJ whole genome shotgun (WGS) entry which is preliminary data.</text>
</comment>
<name>A0ABW3TWB3_9BACL</name>
<keyword evidence="1" id="KW-0812">Transmembrane</keyword>
<feature type="transmembrane region" description="Helical" evidence="1">
    <location>
        <begin position="224"/>
        <end position="248"/>
    </location>
</feature>
<organism evidence="2 3">
    <name type="scientific">Sporosarcina contaminans</name>
    <dbReference type="NCBI Taxonomy" id="633403"/>
    <lineage>
        <taxon>Bacteria</taxon>
        <taxon>Bacillati</taxon>
        <taxon>Bacillota</taxon>
        <taxon>Bacilli</taxon>
        <taxon>Bacillales</taxon>
        <taxon>Caryophanaceae</taxon>
        <taxon>Sporosarcina</taxon>
    </lineage>
</organism>
<protein>
    <submittedName>
        <fullName evidence="2">ABC transporter permease</fullName>
    </submittedName>
</protein>
<evidence type="ECO:0000313" key="3">
    <source>
        <dbReference type="Proteomes" id="UP001597231"/>
    </source>
</evidence>
<reference evidence="3" key="1">
    <citation type="journal article" date="2019" name="Int. J. Syst. Evol. Microbiol.">
        <title>The Global Catalogue of Microorganisms (GCM) 10K type strain sequencing project: providing services to taxonomists for standard genome sequencing and annotation.</title>
        <authorList>
            <consortium name="The Broad Institute Genomics Platform"/>
            <consortium name="The Broad Institute Genome Sequencing Center for Infectious Disease"/>
            <person name="Wu L."/>
            <person name="Ma J."/>
        </authorList>
    </citation>
    <scope>NUCLEOTIDE SEQUENCE [LARGE SCALE GENOMIC DNA]</scope>
    <source>
        <strain evidence="3">CCUG 53915</strain>
    </source>
</reference>
<feature type="transmembrane region" description="Helical" evidence="1">
    <location>
        <begin position="255"/>
        <end position="275"/>
    </location>
</feature>
<keyword evidence="3" id="KW-1185">Reference proteome</keyword>